<keyword evidence="10" id="KW-1015">Disulfide bond</keyword>
<dbReference type="OrthoDB" id="3496539at2759"/>
<protein>
    <recommendedName>
        <fullName evidence="15">lytic cellulose monooxygenase (C4-dehydrogenating)</fullName>
        <ecNumber evidence="15">1.14.99.56</ecNumber>
    </recommendedName>
</protein>
<comment type="subcellular location">
    <subcellularLocation>
        <location evidence="2">Secreted</location>
    </subcellularLocation>
</comment>
<dbReference type="EMBL" id="LUGG01000023">
    <property type="protein sequence ID" value="OBZ67829.1"/>
    <property type="molecule type" value="Genomic_DNA"/>
</dbReference>
<evidence type="ECO:0000256" key="13">
    <source>
        <dbReference type="ARBA" id="ARBA00044502"/>
    </source>
</evidence>
<organism evidence="18 19">
    <name type="scientific">Grifola frondosa</name>
    <name type="common">Maitake</name>
    <name type="synonym">Polyporus frondosus</name>
    <dbReference type="NCBI Taxonomy" id="5627"/>
    <lineage>
        <taxon>Eukaryota</taxon>
        <taxon>Fungi</taxon>
        <taxon>Dikarya</taxon>
        <taxon>Basidiomycota</taxon>
        <taxon>Agaricomycotina</taxon>
        <taxon>Agaricomycetes</taxon>
        <taxon>Polyporales</taxon>
        <taxon>Grifolaceae</taxon>
        <taxon>Grifola</taxon>
    </lineage>
</organism>
<comment type="similarity">
    <text evidence="13">Belongs to the polysaccharide monooxygenase AA9 family.</text>
</comment>
<evidence type="ECO:0000259" key="17">
    <source>
        <dbReference type="Pfam" id="PF03443"/>
    </source>
</evidence>
<evidence type="ECO:0000256" key="2">
    <source>
        <dbReference type="ARBA" id="ARBA00004613"/>
    </source>
</evidence>
<evidence type="ECO:0000256" key="5">
    <source>
        <dbReference type="ARBA" id="ARBA00022729"/>
    </source>
</evidence>
<keyword evidence="7" id="KW-0560">Oxidoreductase</keyword>
<dbReference type="InterPro" id="IPR005103">
    <property type="entry name" value="AA9_LPMO"/>
</dbReference>
<dbReference type="GO" id="GO:0046872">
    <property type="term" value="F:metal ion binding"/>
    <property type="evidence" value="ECO:0007669"/>
    <property type="project" value="UniProtKB-KW"/>
</dbReference>
<keyword evidence="5 16" id="KW-0732">Signal</keyword>
<keyword evidence="11" id="KW-0119">Carbohydrate metabolism</keyword>
<evidence type="ECO:0000313" key="19">
    <source>
        <dbReference type="Proteomes" id="UP000092993"/>
    </source>
</evidence>
<keyword evidence="6" id="KW-0136">Cellulose degradation</keyword>
<evidence type="ECO:0000256" key="10">
    <source>
        <dbReference type="ARBA" id="ARBA00023157"/>
    </source>
</evidence>
<dbReference type="Gene3D" id="2.70.50.70">
    <property type="match status" value="1"/>
</dbReference>
<evidence type="ECO:0000256" key="6">
    <source>
        <dbReference type="ARBA" id="ARBA00023001"/>
    </source>
</evidence>
<dbReference type="PANTHER" id="PTHR33353">
    <property type="entry name" value="PUTATIVE (AFU_ORTHOLOGUE AFUA_1G12560)-RELATED"/>
    <property type="match status" value="1"/>
</dbReference>
<dbReference type="EC" id="1.14.99.56" evidence="15"/>
<feature type="domain" description="Auxiliary Activity family 9 catalytic" evidence="17">
    <location>
        <begin position="19"/>
        <end position="88"/>
    </location>
</feature>
<evidence type="ECO:0000256" key="1">
    <source>
        <dbReference type="ARBA" id="ARBA00001973"/>
    </source>
</evidence>
<dbReference type="PANTHER" id="PTHR33353:SF10">
    <property type="entry name" value="ENDO-BETA-1,4-GLUCANASE D"/>
    <property type="match status" value="1"/>
</dbReference>
<dbReference type="GO" id="GO:0030245">
    <property type="term" value="P:cellulose catabolic process"/>
    <property type="evidence" value="ECO:0007669"/>
    <property type="project" value="UniProtKB-KW"/>
</dbReference>
<evidence type="ECO:0000256" key="3">
    <source>
        <dbReference type="ARBA" id="ARBA00022525"/>
    </source>
</evidence>
<evidence type="ECO:0000256" key="9">
    <source>
        <dbReference type="ARBA" id="ARBA00023033"/>
    </source>
</evidence>
<feature type="signal peptide" evidence="16">
    <location>
        <begin position="1"/>
        <end position="18"/>
    </location>
</feature>
<comment type="catalytic activity">
    <reaction evidence="14">
        <text>[(1-&gt;4)-beta-D-glucosyl]n+m + reduced acceptor + O2 = 4-dehydro-beta-D-glucosyl-[(1-&gt;4)-beta-D-glucosyl]n-1 + [(1-&gt;4)-beta-D-glucosyl]m + acceptor + H2O.</text>
        <dbReference type="EC" id="1.14.99.56"/>
    </reaction>
</comment>
<reference evidence="18 19" key="1">
    <citation type="submission" date="2016-03" db="EMBL/GenBank/DDBJ databases">
        <title>Whole genome sequencing of Grifola frondosa 9006-11.</title>
        <authorList>
            <person name="Min B."/>
            <person name="Park H."/>
            <person name="Kim J.-G."/>
            <person name="Cho H."/>
            <person name="Oh Y.-L."/>
            <person name="Kong W.-S."/>
            <person name="Choi I.-G."/>
        </authorList>
    </citation>
    <scope>NUCLEOTIDE SEQUENCE [LARGE SCALE GENOMIC DNA]</scope>
    <source>
        <strain evidence="18 19">9006-11</strain>
    </source>
</reference>
<keyword evidence="8" id="KW-0186">Copper</keyword>
<evidence type="ECO:0000256" key="15">
    <source>
        <dbReference type="ARBA" id="ARBA00047174"/>
    </source>
</evidence>
<evidence type="ECO:0000256" key="11">
    <source>
        <dbReference type="ARBA" id="ARBA00023277"/>
    </source>
</evidence>
<name>A0A1C7LV52_GRIFR</name>
<evidence type="ECO:0000256" key="4">
    <source>
        <dbReference type="ARBA" id="ARBA00022723"/>
    </source>
</evidence>
<dbReference type="GO" id="GO:0005576">
    <property type="term" value="C:extracellular region"/>
    <property type="evidence" value="ECO:0007669"/>
    <property type="project" value="UniProtKB-SubCell"/>
</dbReference>
<keyword evidence="4" id="KW-0479">Metal-binding</keyword>
<dbReference type="GO" id="GO:0004497">
    <property type="term" value="F:monooxygenase activity"/>
    <property type="evidence" value="ECO:0007669"/>
    <property type="project" value="UniProtKB-KW"/>
</dbReference>
<dbReference type="STRING" id="5627.A0A1C7LV52"/>
<keyword evidence="3" id="KW-0964">Secreted</keyword>
<keyword evidence="19" id="KW-1185">Reference proteome</keyword>
<proteinExistence type="inferred from homology"/>
<comment type="caution">
    <text evidence="18">The sequence shown here is derived from an EMBL/GenBank/DDBJ whole genome shotgun (WGS) entry which is preliminary data.</text>
</comment>
<gene>
    <name evidence="18" type="ORF">A0H81_12389</name>
</gene>
<keyword evidence="12" id="KW-0624">Polysaccharide degradation</keyword>
<comment type="cofactor">
    <cofactor evidence="1">
        <name>Cu(2+)</name>
        <dbReference type="ChEBI" id="CHEBI:29036"/>
    </cofactor>
</comment>
<dbReference type="OMA" id="FAPLMRI"/>
<sequence length="98" mass="10704">MKALFAALTVVSAQLVAAHYTLPDLIANGVTYADWLYVRTTENYQTNAPITDVTSPEFRCYELDMSTTPGETSTATVAAGSTIGFKGTWYFAPLMRII</sequence>
<keyword evidence="9" id="KW-0503">Monooxygenase</keyword>
<accession>A0A1C7LV52</accession>
<evidence type="ECO:0000256" key="7">
    <source>
        <dbReference type="ARBA" id="ARBA00023002"/>
    </source>
</evidence>
<dbReference type="InterPro" id="IPR049892">
    <property type="entry name" value="AA9"/>
</dbReference>
<evidence type="ECO:0000313" key="18">
    <source>
        <dbReference type="EMBL" id="OBZ67829.1"/>
    </source>
</evidence>
<feature type="chain" id="PRO_5008888791" description="lytic cellulose monooxygenase (C4-dehydrogenating)" evidence="16">
    <location>
        <begin position="19"/>
        <end position="98"/>
    </location>
</feature>
<evidence type="ECO:0000256" key="8">
    <source>
        <dbReference type="ARBA" id="ARBA00023008"/>
    </source>
</evidence>
<evidence type="ECO:0000256" key="12">
    <source>
        <dbReference type="ARBA" id="ARBA00023326"/>
    </source>
</evidence>
<dbReference type="AlphaFoldDB" id="A0A1C7LV52"/>
<dbReference type="Proteomes" id="UP000092993">
    <property type="component" value="Unassembled WGS sequence"/>
</dbReference>
<evidence type="ECO:0000256" key="14">
    <source>
        <dbReference type="ARBA" id="ARBA00045077"/>
    </source>
</evidence>
<dbReference type="Pfam" id="PF03443">
    <property type="entry name" value="AA9"/>
    <property type="match status" value="1"/>
</dbReference>
<evidence type="ECO:0000256" key="16">
    <source>
        <dbReference type="SAM" id="SignalP"/>
    </source>
</evidence>